<dbReference type="RefSeq" id="WP_341404383.1">
    <property type="nucleotide sequence ID" value="NZ_JBBUKT010000003.1"/>
</dbReference>
<dbReference type="InterPro" id="IPR008271">
    <property type="entry name" value="Ser/Thr_kinase_AS"/>
</dbReference>
<dbReference type="PROSITE" id="PS00108">
    <property type="entry name" value="PROTEIN_KINASE_ST"/>
    <property type="match status" value="1"/>
</dbReference>
<feature type="transmembrane region" description="Helical" evidence="5">
    <location>
        <begin position="408"/>
        <end position="432"/>
    </location>
</feature>
<dbReference type="SMART" id="SM00220">
    <property type="entry name" value="S_TKc"/>
    <property type="match status" value="1"/>
</dbReference>
<accession>A0ABU9AVJ0</accession>
<dbReference type="Gene3D" id="1.10.510.10">
    <property type="entry name" value="Transferase(Phosphotransferase) domain 1"/>
    <property type="match status" value="1"/>
</dbReference>
<evidence type="ECO:0000259" key="6">
    <source>
        <dbReference type="PROSITE" id="PS50011"/>
    </source>
</evidence>
<keyword evidence="5" id="KW-0472">Membrane</keyword>
<keyword evidence="5" id="KW-1133">Transmembrane helix</keyword>
<dbReference type="EMBL" id="JBBUKT010000003">
    <property type="protein sequence ID" value="MEK7950782.1"/>
    <property type="molecule type" value="Genomic_DNA"/>
</dbReference>
<keyword evidence="4" id="KW-0067">ATP-binding</keyword>
<evidence type="ECO:0000256" key="1">
    <source>
        <dbReference type="ARBA" id="ARBA00022679"/>
    </source>
</evidence>
<organism evidence="7 8">
    <name type="scientific">Luteolibacter soli</name>
    <dbReference type="NCBI Taxonomy" id="3135280"/>
    <lineage>
        <taxon>Bacteria</taxon>
        <taxon>Pseudomonadati</taxon>
        <taxon>Verrucomicrobiota</taxon>
        <taxon>Verrucomicrobiia</taxon>
        <taxon>Verrucomicrobiales</taxon>
        <taxon>Verrucomicrobiaceae</taxon>
        <taxon>Luteolibacter</taxon>
    </lineage>
</organism>
<sequence length="739" mass="83571">MTWTGPSEETLFEVAGSLAPDERSAYLEKQCSDSAMRERVESLLHAQEAAEDFFHQTLCELPPLIREAGDLSYAEEKPGAMIDRYRVLEKIGEGGCGVVYMAEQVHPVRRQVALKVIKLGMDTRSVITRFEAERQALAMMDHPHIAMVLDAGATDSGRPYFVMELVRGPKITDYCDEHRLDTRQRLALFIQVCQAIQHAHQKGVIHRDIKPSNILVTLHDGVPLPKVIDFGIAKATEAVLTDKTLLTAYWQLMGTPAYMSPEQAEMSALDVDTRSDIYSLGVLLYELLTGKTPFDADDLLKSGVDEMRRRLRETDPPRPSKRLNALTAVELAKAAKERHAESPKLLSQIGGDLDWIVMKALEKDRTRRYETANGLALDVQRHLDHEPVIARPPSAFYQFQKLVRRNKALFATVGAVAISLLIGLAVSSWLYLREREARERAVHAEQLETELRKQAEEGRAAETLLREQAETREKITQAVIAVRYGNHAAADAMARDLKVTKATLEGAEMFRTLGEWHAYHGRWKEAAARFSSLLQVNQLEFKDQPSLDYVRASAAWIELGDMAGYDDFRHAMLSRYASSRDPISAERTIKCCLTLPASSAMLKELLPLLEVSIRSFDGANEELATYDQATRLTWRMLSIALMEYRLGHHEQSIVWARRCIAFREKLPTRLALGHALLAMALHAQHQEDQAISELTAARDIVSEHFDEVTAYGWNEDYHWFDWVLARIQLREAEALINPR</sequence>
<keyword evidence="1 7" id="KW-0808">Transferase</keyword>
<dbReference type="Gene3D" id="3.30.200.20">
    <property type="entry name" value="Phosphorylase Kinase, domain 1"/>
    <property type="match status" value="1"/>
</dbReference>
<keyword evidence="2" id="KW-0547">Nucleotide-binding</keyword>
<evidence type="ECO:0000256" key="2">
    <source>
        <dbReference type="ARBA" id="ARBA00022741"/>
    </source>
</evidence>
<reference evidence="7 8" key="1">
    <citation type="submission" date="2024-04" db="EMBL/GenBank/DDBJ databases">
        <title>Luteolibacter sp. isolated from soil.</title>
        <authorList>
            <person name="An J."/>
        </authorList>
    </citation>
    <scope>NUCLEOTIDE SEQUENCE [LARGE SCALE GENOMIC DNA]</scope>
    <source>
        <strain evidence="7 8">Y139</strain>
    </source>
</reference>
<evidence type="ECO:0000256" key="4">
    <source>
        <dbReference type="ARBA" id="ARBA00022840"/>
    </source>
</evidence>
<dbReference type="SUPFAM" id="SSF48452">
    <property type="entry name" value="TPR-like"/>
    <property type="match status" value="1"/>
</dbReference>
<name>A0ABU9AVJ0_9BACT</name>
<dbReference type="Pfam" id="PF00069">
    <property type="entry name" value="Pkinase"/>
    <property type="match status" value="1"/>
</dbReference>
<keyword evidence="8" id="KW-1185">Reference proteome</keyword>
<keyword evidence="3 7" id="KW-0418">Kinase</keyword>
<dbReference type="SUPFAM" id="SSF56112">
    <property type="entry name" value="Protein kinase-like (PK-like)"/>
    <property type="match status" value="1"/>
</dbReference>
<gene>
    <name evidence="7" type="ORF">WKV53_09760</name>
</gene>
<dbReference type="InterPro" id="IPR011990">
    <property type="entry name" value="TPR-like_helical_dom_sf"/>
</dbReference>
<protein>
    <submittedName>
        <fullName evidence="7">Serine/threonine-protein kinase</fullName>
        <ecNumber evidence="7">2.7.11.1</ecNumber>
    </submittedName>
</protein>
<dbReference type="CDD" id="cd14014">
    <property type="entry name" value="STKc_PknB_like"/>
    <property type="match status" value="1"/>
</dbReference>
<evidence type="ECO:0000256" key="3">
    <source>
        <dbReference type="ARBA" id="ARBA00022777"/>
    </source>
</evidence>
<dbReference type="GO" id="GO:0004674">
    <property type="term" value="F:protein serine/threonine kinase activity"/>
    <property type="evidence" value="ECO:0007669"/>
    <property type="project" value="UniProtKB-EC"/>
</dbReference>
<dbReference type="PANTHER" id="PTHR43289:SF6">
    <property type="entry name" value="SERINE_THREONINE-PROTEIN KINASE NEKL-3"/>
    <property type="match status" value="1"/>
</dbReference>
<evidence type="ECO:0000256" key="5">
    <source>
        <dbReference type="SAM" id="Phobius"/>
    </source>
</evidence>
<keyword evidence="5" id="KW-0812">Transmembrane</keyword>
<dbReference type="EC" id="2.7.11.1" evidence="7"/>
<feature type="domain" description="Protein kinase" evidence="6">
    <location>
        <begin position="85"/>
        <end position="388"/>
    </location>
</feature>
<evidence type="ECO:0000313" key="8">
    <source>
        <dbReference type="Proteomes" id="UP001371305"/>
    </source>
</evidence>
<dbReference type="InterPro" id="IPR011009">
    <property type="entry name" value="Kinase-like_dom_sf"/>
</dbReference>
<dbReference type="Gene3D" id="1.25.40.10">
    <property type="entry name" value="Tetratricopeptide repeat domain"/>
    <property type="match status" value="1"/>
</dbReference>
<evidence type="ECO:0000313" key="7">
    <source>
        <dbReference type="EMBL" id="MEK7950782.1"/>
    </source>
</evidence>
<dbReference type="Proteomes" id="UP001371305">
    <property type="component" value="Unassembled WGS sequence"/>
</dbReference>
<dbReference type="PANTHER" id="PTHR43289">
    <property type="entry name" value="MITOGEN-ACTIVATED PROTEIN KINASE KINASE KINASE 20-RELATED"/>
    <property type="match status" value="1"/>
</dbReference>
<comment type="caution">
    <text evidence="7">The sequence shown here is derived from an EMBL/GenBank/DDBJ whole genome shotgun (WGS) entry which is preliminary data.</text>
</comment>
<dbReference type="PROSITE" id="PS50011">
    <property type="entry name" value="PROTEIN_KINASE_DOM"/>
    <property type="match status" value="1"/>
</dbReference>
<proteinExistence type="predicted"/>
<dbReference type="InterPro" id="IPR000719">
    <property type="entry name" value="Prot_kinase_dom"/>
</dbReference>